<evidence type="ECO:0000313" key="1">
    <source>
        <dbReference type="EMBL" id="GLI40340.1"/>
    </source>
</evidence>
<protein>
    <recommendedName>
        <fullName evidence="3">HEPN domain-containing protein</fullName>
    </recommendedName>
</protein>
<comment type="caution">
    <text evidence="1">The sequence shown here is derived from an EMBL/GenBank/DDBJ whole genome shotgun (WGS) entry which is preliminary data.</text>
</comment>
<gene>
    <name evidence="1" type="ORF">GALLR39Z86_01900</name>
</gene>
<evidence type="ECO:0008006" key="3">
    <source>
        <dbReference type="Google" id="ProtNLM"/>
    </source>
</evidence>
<name>A0A9W6G3J0_9ACTN</name>
<dbReference type="AlphaFoldDB" id="A0A9W6G3J0"/>
<sequence>MTDAGISDLRRRRDALLASADQLENSVNADLETICMLLFYSAECALKTLMLQRQRARTTAALGDQRHHDLIRLAKDLKFSAPFAKKLQSLAACRTPDRSPVEVAKLHEHWRYGAKLEVGTEKRANEILRFVISKCKEG</sequence>
<dbReference type="Proteomes" id="UP001144313">
    <property type="component" value="Unassembled WGS sequence"/>
</dbReference>
<accession>A0A9W6G3J0</accession>
<dbReference type="EMBL" id="BSDT01000001">
    <property type="protein sequence ID" value="GLI40340.1"/>
    <property type="molecule type" value="Genomic_DNA"/>
</dbReference>
<keyword evidence="2" id="KW-1185">Reference proteome</keyword>
<reference evidence="1" key="1">
    <citation type="submission" date="2022-12" db="EMBL/GenBank/DDBJ databases">
        <title>Reference genome sequencing for broad-spectrum identification of bacterial and archaeal isolates by mass spectrometry.</title>
        <authorList>
            <person name="Sekiguchi Y."/>
            <person name="Tourlousse D.M."/>
        </authorList>
    </citation>
    <scope>NUCLEOTIDE SEQUENCE</scope>
    <source>
        <strain evidence="1">LLR39Z86</strain>
    </source>
</reference>
<organism evidence="1 2">
    <name type="scientific">Glycomyces algeriensis</name>
    <dbReference type="NCBI Taxonomy" id="256037"/>
    <lineage>
        <taxon>Bacteria</taxon>
        <taxon>Bacillati</taxon>
        <taxon>Actinomycetota</taxon>
        <taxon>Actinomycetes</taxon>
        <taxon>Glycomycetales</taxon>
        <taxon>Glycomycetaceae</taxon>
        <taxon>Glycomyces</taxon>
    </lineage>
</organism>
<dbReference type="RefSeq" id="WP_270116252.1">
    <property type="nucleotide sequence ID" value="NZ_BAAAOL010000009.1"/>
</dbReference>
<evidence type="ECO:0000313" key="2">
    <source>
        <dbReference type="Proteomes" id="UP001144313"/>
    </source>
</evidence>
<proteinExistence type="predicted"/>